<dbReference type="EMBL" id="LITQ01000020">
    <property type="protein sequence ID" value="OAA92465.1"/>
    <property type="molecule type" value="Genomic_DNA"/>
</dbReference>
<evidence type="ECO:0000256" key="8">
    <source>
        <dbReference type="RuleBase" id="RU363041"/>
    </source>
</evidence>
<feature type="transmembrane region" description="Helical" evidence="8">
    <location>
        <begin position="189"/>
        <end position="216"/>
    </location>
</feature>
<evidence type="ECO:0000256" key="7">
    <source>
        <dbReference type="ARBA" id="ARBA00023136"/>
    </source>
</evidence>
<feature type="transmembrane region" description="Helical" evidence="8">
    <location>
        <begin position="69"/>
        <end position="90"/>
    </location>
</feature>
<evidence type="ECO:0000256" key="6">
    <source>
        <dbReference type="ARBA" id="ARBA00022989"/>
    </source>
</evidence>
<keyword evidence="5 8" id="KW-0812">Transmembrane</keyword>
<evidence type="ECO:0000256" key="4">
    <source>
        <dbReference type="ARBA" id="ARBA00022475"/>
    </source>
</evidence>
<protein>
    <recommendedName>
        <fullName evidence="8">Probable membrane transporter protein</fullName>
    </recommendedName>
</protein>
<comment type="similarity">
    <text evidence="2 8">Belongs to the 4-toluene sulfonate uptake permease (TSUP) (TC 2.A.102) family.</text>
</comment>
<feature type="transmembrane region" description="Helical" evidence="8">
    <location>
        <begin position="157"/>
        <end position="177"/>
    </location>
</feature>
<dbReference type="RefSeq" id="WP_013237493.1">
    <property type="nucleotide sequence ID" value="NZ_LITQ01000020.1"/>
</dbReference>
<accession>A0A162JA70</accession>
<dbReference type="PANTHER" id="PTHR30269">
    <property type="entry name" value="TRANSMEMBRANE PROTEIN YFCA"/>
    <property type="match status" value="1"/>
</dbReference>
<keyword evidence="7 8" id="KW-0472">Membrane</keyword>
<evidence type="ECO:0000256" key="1">
    <source>
        <dbReference type="ARBA" id="ARBA00004651"/>
    </source>
</evidence>
<proteinExistence type="inferred from homology"/>
<gene>
    <name evidence="10" type="ORF">CLCOS_42570</name>
    <name evidence="9" type="ORF">WX73_00944</name>
</gene>
<organism evidence="9 11">
    <name type="scientific">Clostridium coskatii</name>
    <dbReference type="NCBI Taxonomy" id="1705578"/>
    <lineage>
        <taxon>Bacteria</taxon>
        <taxon>Bacillati</taxon>
        <taxon>Bacillota</taxon>
        <taxon>Clostridia</taxon>
        <taxon>Eubacteriales</taxon>
        <taxon>Clostridiaceae</taxon>
        <taxon>Clostridium</taxon>
    </lineage>
</organism>
<name>A0A162JA70_9CLOT</name>
<keyword evidence="6 8" id="KW-1133">Transmembrane helix</keyword>
<evidence type="ECO:0000313" key="11">
    <source>
        <dbReference type="Proteomes" id="UP000077384"/>
    </source>
</evidence>
<feature type="transmembrane region" description="Helical" evidence="8">
    <location>
        <begin position="96"/>
        <end position="114"/>
    </location>
</feature>
<dbReference type="InterPro" id="IPR052017">
    <property type="entry name" value="TSUP"/>
</dbReference>
<reference evidence="9 11" key="1">
    <citation type="journal article" date="2015" name="Biotechnol. Bioeng.">
        <title>Genome sequence and phenotypic characterization of Caulobacter segnis.</title>
        <authorList>
            <person name="Patel S."/>
            <person name="Fletcher B."/>
            <person name="Scott D.C."/>
            <person name="Ely B."/>
        </authorList>
    </citation>
    <scope>NUCLEOTIDE SEQUENCE [LARGE SCALE GENOMIC DNA]</scope>
    <source>
        <strain evidence="9 11">PS02</strain>
    </source>
</reference>
<feature type="transmembrane region" description="Helical" evidence="8">
    <location>
        <begin position="29"/>
        <end position="48"/>
    </location>
</feature>
<evidence type="ECO:0000256" key="2">
    <source>
        <dbReference type="ARBA" id="ARBA00009142"/>
    </source>
</evidence>
<dbReference type="PANTHER" id="PTHR30269:SF0">
    <property type="entry name" value="MEMBRANE TRANSPORTER PROTEIN YFCA-RELATED"/>
    <property type="match status" value="1"/>
</dbReference>
<comment type="caution">
    <text evidence="9">The sequence shown here is derived from an EMBL/GenBank/DDBJ whole genome shotgun (WGS) entry which is preliminary data.</text>
</comment>
<sequence length="253" mass="27248">MITYIIVCPLVFIAGFVDAIAGGGGLISLPAYMISGIPVHFAIGTNKMSSCMGTIIATCRYAKNGYIKLKLGICSAVCALIGSPLGALISLKIEDFYFKILMLFILPITAFYVLHKHNLEDNKQETSMNYKTYITCMLIAFFLGIYDGFYGPGTGTFLLLLLTSIANLSMNTSAGITKAINLSSNVASLVTFIINAKVFLVLGLVAGLFSIAGNYIGSGYFTKSGSKIVRPVIIIVLTIFFIKILVEILSKQL</sequence>
<dbReference type="Proteomes" id="UP000093694">
    <property type="component" value="Unassembled WGS sequence"/>
</dbReference>
<dbReference type="InterPro" id="IPR002781">
    <property type="entry name" value="TM_pro_TauE-like"/>
</dbReference>
<dbReference type="PATRIC" id="fig|1705578.3.peg.1334"/>
<keyword evidence="12" id="KW-1185">Reference proteome</keyword>
<evidence type="ECO:0000313" key="10">
    <source>
        <dbReference type="EMBL" id="OBR89948.1"/>
    </source>
</evidence>
<evidence type="ECO:0000256" key="5">
    <source>
        <dbReference type="ARBA" id="ARBA00022692"/>
    </source>
</evidence>
<reference evidence="10 12" key="2">
    <citation type="journal article" date="2016" name="Front. Microbiol.">
        <title>Industrial Acetogenic Biocatalysts: A Comparative Metabolic and Genomic Analysis.</title>
        <authorList>
            <person name="Bengelsdorf F."/>
            <person name="Poehlein A."/>
            <person name="Sonja S."/>
            <person name="Erz C."/>
            <person name="Hummel T."/>
            <person name="Hoffmeister S."/>
            <person name="Daniel R."/>
            <person name="Durre P."/>
        </authorList>
    </citation>
    <scope>NUCLEOTIDE SEQUENCE [LARGE SCALE GENOMIC DNA]</scope>
    <source>
        <strain evidence="10 12">PTA-10522</strain>
    </source>
</reference>
<keyword evidence="4 8" id="KW-1003">Cell membrane</keyword>
<dbReference type="EMBL" id="LROR01000108">
    <property type="protein sequence ID" value="OBR89948.1"/>
    <property type="molecule type" value="Genomic_DNA"/>
</dbReference>
<feature type="transmembrane region" description="Helical" evidence="8">
    <location>
        <begin position="134"/>
        <end position="151"/>
    </location>
</feature>
<keyword evidence="3" id="KW-0813">Transport</keyword>
<dbReference type="GO" id="GO:0005886">
    <property type="term" value="C:plasma membrane"/>
    <property type="evidence" value="ECO:0007669"/>
    <property type="project" value="UniProtKB-SubCell"/>
</dbReference>
<feature type="transmembrane region" description="Helical" evidence="8">
    <location>
        <begin position="228"/>
        <end position="246"/>
    </location>
</feature>
<dbReference type="Proteomes" id="UP000077384">
    <property type="component" value="Unassembled WGS sequence"/>
</dbReference>
<dbReference type="Pfam" id="PF01925">
    <property type="entry name" value="TauE"/>
    <property type="match status" value="1"/>
</dbReference>
<comment type="subcellular location">
    <subcellularLocation>
        <location evidence="1 8">Cell membrane</location>
        <topology evidence="1 8">Multi-pass membrane protein</topology>
    </subcellularLocation>
</comment>
<dbReference type="AlphaFoldDB" id="A0A162JA70"/>
<evidence type="ECO:0000313" key="9">
    <source>
        <dbReference type="EMBL" id="OAA92465.1"/>
    </source>
</evidence>
<evidence type="ECO:0000256" key="3">
    <source>
        <dbReference type="ARBA" id="ARBA00022448"/>
    </source>
</evidence>
<evidence type="ECO:0000313" key="12">
    <source>
        <dbReference type="Proteomes" id="UP000093694"/>
    </source>
</evidence>